<keyword evidence="2" id="KW-1185">Reference proteome</keyword>
<name>A0ABD0Y3G0_9HEMI</name>
<organism evidence="1 2">
    <name type="scientific">Ranatra chinensis</name>
    <dbReference type="NCBI Taxonomy" id="642074"/>
    <lineage>
        <taxon>Eukaryota</taxon>
        <taxon>Metazoa</taxon>
        <taxon>Ecdysozoa</taxon>
        <taxon>Arthropoda</taxon>
        <taxon>Hexapoda</taxon>
        <taxon>Insecta</taxon>
        <taxon>Pterygota</taxon>
        <taxon>Neoptera</taxon>
        <taxon>Paraneoptera</taxon>
        <taxon>Hemiptera</taxon>
        <taxon>Heteroptera</taxon>
        <taxon>Panheteroptera</taxon>
        <taxon>Nepomorpha</taxon>
        <taxon>Nepidae</taxon>
        <taxon>Ranatrinae</taxon>
        <taxon>Ranatra</taxon>
    </lineage>
</organism>
<gene>
    <name evidence="1" type="ORF">AAG570_003363</name>
</gene>
<evidence type="ECO:0000313" key="1">
    <source>
        <dbReference type="EMBL" id="KAL1121955.1"/>
    </source>
</evidence>
<dbReference type="EMBL" id="JBFDAA010000014">
    <property type="protein sequence ID" value="KAL1121955.1"/>
    <property type="molecule type" value="Genomic_DNA"/>
</dbReference>
<accession>A0ABD0Y3G0</accession>
<proteinExistence type="predicted"/>
<protein>
    <submittedName>
        <fullName evidence="1">Uncharacterized protein</fullName>
    </submittedName>
</protein>
<dbReference type="AlphaFoldDB" id="A0ABD0Y3G0"/>
<dbReference type="Proteomes" id="UP001558652">
    <property type="component" value="Unassembled WGS sequence"/>
</dbReference>
<reference evidence="1 2" key="1">
    <citation type="submission" date="2024-07" db="EMBL/GenBank/DDBJ databases">
        <title>Chromosome-level genome assembly of the water stick insect Ranatra chinensis (Heteroptera: Nepidae).</title>
        <authorList>
            <person name="Liu X."/>
        </authorList>
    </citation>
    <scope>NUCLEOTIDE SEQUENCE [LARGE SCALE GENOMIC DNA]</scope>
    <source>
        <strain evidence="1">Cailab_2021Rc</strain>
        <tissue evidence="1">Muscle</tissue>
    </source>
</reference>
<sequence length="102" mass="10937">MAPKRRNMFYENKKQETTKIGTCNLPPFCDLAGIGVESSLKGLPQQGITHGGGTSALSERALLYLSPGNHCNQIQRNRPSSALSCNISVCVSCSSTPLGRKL</sequence>
<comment type="caution">
    <text evidence="1">The sequence shown here is derived from an EMBL/GenBank/DDBJ whole genome shotgun (WGS) entry which is preliminary data.</text>
</comment>
<evidence type="ECO:0000313" key="2">
    <source>
        <dbReference type="Proteomes" id="UP001558652"/>
    </source>
</evidence>